<evidence type="ECO:0000256" key="3">
    <source>
        <dbReference type="ARBA" id="ARBA00022989"/>
    </source>
</evidence>
<sequence>MDKLDGDRIGLIVFAGRAYKLLPLTTDYSAAKLFLESVDTKIVPVQGTAIGSAINLATTSFEKNKHNKAIIVITDGGNHQGNPFLAAKMAAEKGIKVFTIGMGLPEGAPIPIYDAQGNRTFLKDKQGKVVITRLNEQMLQEIANAGHGTYARANNASVGLSKILKNINHIQKQELATKQFTDYAHHFQLFLAIAIFFLVVELLLIERKSKWAEKIDFFGK</sequence>
<feature type="domain" description="VWFA" evidence="6">
    <location>
        <begin position="1"/>
        <end position="167"/>
    </location>
</feature>
<evidence type="ECO:0000259" key="6">
    <source>
        <dbReference type="PROSITE" id="PS50234"/>
    </source>
</evidence>
<evidence type="ECO:0000256" key="2">
    <source>
        <dbReference type="ARBA" id="ARBA00022692"/>
    </source>
</evidence>
<dbReference type="PANTHER" id="PTHR22550:SF5">
    <property type="entry name" value="LEUCINE ZIPPER PROTEIN 4"/>
    <property type="match status" value="1"/>
</dbReference>
<proteinExistence type="predicted"/>
<dbReference type="Pfam" id="PF00092">
    <property type="entry name" value="VWA"/>
    <property type="match status" value="1"/>
</dbReference>
<dbReference type="Gene3D" id="3.40.50.410">
    <property type="entry name" value="von Willebrand factor, type A domain"/>
    <property type="match status" value="1"/>
</dbReference>
<dbReference type="PANTHER" id="PTHR22550">
    <property type="entry name" value="SPORE GERMINATION PROTEIN"/>
    <property type="match status" value="1"/>
</dbReference>
<keyword evidence="1" id="KW-1003">Cell membrane</keyword>
<dbReference type="PROSITE" id="PS50234">
    <property type="entry name" value="VWFA"/>
    <property type="match status" value="1"/>
</dbReference>
<name>A0A3B0U664_9ZZZZ</name>
<keyword evidence="2 5" id="KW-0812">Transmembrane</keyword>
<reference evidence="7" key="1">
    <citation type="submission" date="2018-06" db="EMBL/GenBank/DDBJ databases">
        <authorList>
            <person name="Zhirakovskaya E."/>
        </authorList>
    </citation>
    <scope>NUCLEOTIDE SEQUENCE</scope>
</reference>
<evidence type="ECO:0000313" key="7">
    <source>
        <dbReference type="EMBL" id="VAW26541.1"/>
    </source>
</evidence>
<evidence type="ECO:0000256" key="5">
    <source>
        <dbReference type="SAM" id="Phobius"/>
    </source>
</evidence>
<protein>
    <submittedName>
        <fullName evidence="7">Aerotolerance protein BatB</fullName>
    </submittedName>
</protein>
<keyword evidence="4 5" id="KW-0472">Membrane</keyword>
<dbReference type="InterPro" id="IPR050768">
    <property type="entry name" value="UPF0353/GerABKA_families"/>
</dbReference>
<gene>
    <name evidence="7" type="ORF">MNBD_BACTEROID07-359</name>
</gene>
<evidence type="ECO:0000256" key="4">
    <source>
        <dbReference type="ARBA" id="ARBA00023136"/>
    </source>
</evidence>
<feature type="transmembrane region" description="Helical" evidence="5">
    <location>
        <begin position="187"/>
        <end position="205"/>
    </location>
</feature>
<dbReference type="SUPFAM" id="SSF53300">
    <property type="entry name" value="vWA-like"/>
    <property type="match status" value="1"/>
</dbReference>
<accession>A0A3B0U664</accession>
<dbReference type="EMBL" id="UOET01000039">
    <property type="protein sequence ID" value="VAW26541.1"/>
    <property type="molecule type" value="Genomic_DNA"/>
</dbReference>
<evidence type="ECO:0000256" key="1">
    <source>
        <dbReference type="ARBA" id="ARBA00022475"/>
    </source>
</evidence>
<dbReference type="AlphaFoldDB" id="A0A3B0U664"/>
<keyword evidence="3 5" id="KW-1133">Transmembrane helix</keyword>
<dbReference type="InterPro" id="IPR002035">
    <property type="entry name" value="VWF_A"/>
</dbReference>
<organism evidence="7">
    <name type="scientific">hydrothermal vent metagenome</name>
    <dbReference type="NCBI Taxonomy" id="652676"/>
    <lineage>
        <taxon>unclassified sequences</taxon>
        <taxon>metagenomes</taxon>
        <taxon>ecological metagenomes</taxon>
    </lineage>
</organism>
<dbReference type="InterPro" id="IPR036465">
    <property type="entry name" value="vWFA_dom_sf"/>
</dbReference>